<reference evidence="1 2" key="1">
    <citation type="submission" date="2024-09" db="EMBL/GenBank/DDBJ databases">
        <title>Chromosome-scale assembly of Riccia fluitans.</title>
        <authorList>
            <person name="Paukszto L."/>
            <person name="Sawicki J."/>
            <person name="Karawczyk K."/>
            <person name="Piernik-Szablinska J."/>
            <person name="Szczecinska M."/>
            <person name="Mazdziarz M."/>
        </authorList>
    </citation>
    <scope>NUCLEOTIDE SEQUENCE [LARGE SCALE GENOMIC DNA]</scope>
    <source>
        <strain evidence="1">Rf_01</strain>
        <tissue evidence="1">Aerial parts of the thallus</tissue>
    </source>
</reference>
<evidence type="ECO:0000313" key="1">
    <source>
        <dbReference type="EMBL" id="KAL2641777.1"/>
    </source>
</evidence>
<evidence type="ECO:0008006" key="3">
    <source>
        <dbReference type="Google" id="ProtNLM"/>
    </source>
</evidence>
<evidence type="ECO:0000313" key="2">
    <source>
        <dbReference type="Proteomes" id="UP001605036"/>
    </source>
</evidence>
<dbReference type="Proteomes" id="UP001605036">
    <property type="component" value="Unassembled WGS sequence"/>
</dbReference>
<accession>A0ABD1Z609</accession>
<proteinExistence type="predicted"/>
<keyword evidence="2" id="KW-1185">Reference proteome</keyword>
<name>A0ABD1Z609_9MARC</name>
<dbReference type="AlphaFoldDB" id="A0ABD1Z609"/>
<protein>
    <recommendedName>
        <fullName evidence="3">Defective in cullin neddylation protein</fullName>
    </recommendedName>
</protein>
<organism evidence="1 2">
    <name type="scientific">Riccia fluitans</name>
    <dbReference type="NCBI Taxonomy" id="41844"/>
    <lineage>
        <taxon>Eukaryota</taxon>
        <taxon>Viridiplantae</taxon>
        <taxon>Streptophyta</taxon>
        <taxon>Embryophyta</taxon>
        <taxon>Marchantiophyta</taxon>
        <taxon>Marchantiopsida</taxon>
        <taxon>Marchantiidae</taxon>
        <taxon>Marchantiales</taxon>
        <taxon>Ricciaceae</taxon>
        <taxon>Riccia</taxon>
    </lineage>
</organism>
<dbReference type="Gene3D" id="1.10.238.10">
    <property type="entry name" value="EF-hand"/>
    <property type="match status" value="1"/>
</dbReference>
<dbReference type="EMBL" id="JBHFFA010000002">
    <property type="protein sequence ID" value="KAL2641777.1"/>
    <property type="molecule type" value="Genomic_DNA"/>
</dbReference>
<gene>
    <name evidence="1" type="ORF">R1flu_009364</name>
</gene>
<comment type="caution">
    <text evidence="1">The sequence shown here is derived from an EMBL/GenBank/DDBJ whole genome shotgun (WGS) entry which is preliminary data.</text>
</comment>
<sequence>MRKGSRTLSLLRPEGIEALCQDLGLAPTDIQVFLLAWKIQASRQGYFLAAYFLVSHLCPSIERSLLSPCPTSG</sequence>